<dbReference type="RefSeq" id="WP_142510943.1">
    <property type="nucleotide sequence ID" value="NZ_SADV01000038.1"/>
</dbReference>
<evidence type="ECO:0000256" key="1">
    <source>
        <dbReference type="SAM" id="Phobius"/>
    </source>
</evidence>
<keyword evidence="1" id="KW-1133">Transmembrane helix</keyword>
<sequence length="263" mass="29381">MKKFLKNDNVFAVTMTILLFIVLAIVVLTTIFFEKIVSSIAQLLALTETNIGLGLFGFAILIGILLIVTVFLISDSLTTFTSEPKEGWKTKVYLKIRRIGYHLGMLMFVFGEVILYFTVLMIGFVFFVDYLKDIVGNKVIIIFVLSILSSMVITVIAYFAITPILARLIAIKTTLVIPSYVVERVEKTHKAFGAIFFITSLGSGLVIGVFAPKYTLSHEEQVLIFALTVFCALHYVISDIMNGFFGVSLIKKLSKMTTKKNNK</sequence>
<keyword evidence="1" id="KW-0472">Membrane</keyword>
<feature type="transmembrane region" description="Helical" evidence="1">
    <location>
        <begin position="191"/>
        <end position="211"/>
    </location>
</feature>
<evidence type="ECO:0000313" key="2">
    <source>
        <dbReference type="EMBL" id="TQR27181.1"/>
    </source>
</evidence>
<comment type="caution">
    <text evidence="2">The sequence shown here is derived from an EMBL/GenBank/DDBJ whole genome shotgun (WGS) entry which is preliminary data.</text>
</comment>
<feature type="transmembrane region" description="Helical" evidence="1">
    <location>
        <begin position="53"/>
        <end position="78"/>
    </location>
</feature>
<dbReference type="AlphaFoldDB" id="A0A544U7L1"/>
<feature type="transmembrane region" description="Helical" evidence="1">
    <location>
        <begin position="140"/>
        <end position="170"/>
    </location>
</feature>
<feature type="transmembrane region" description="Helical" evidence="1">
    <location>
        <begin position="99"/>
        <end position="128"/>
    </location>
</feature>
<name>A0A544U7L1_LYSSH</name>
<dbReference type="EMBL" id="SADV01000038">
    <property type="protein sequence ID" value="TQR27181.1"/>
    <property type="molecule type" value="Genomic_DNA"/>
</dbReference>
<reference evidence="2 3" key="1">
    <citation type="submission" date="2018-03" db="EMBL/GenBank/DDBJ databases">
        <title>Aerobic endospore-forming bacteria genome sequencing and assembly.</title>
        <authorList>
            <person name="Cavalcante D.A."/>
            <person name="Driks A."/>
            <person name="Putonti C."/>
            <person name="De-Souza M.T."/>
        </authorList>
    </citation>
    <scope>NUCLEOTIDE SEQUENCE [LARGE SCALE GENOMIC DNA]</scope>
    <source>
        <strain evidence="2 3">SDF0037</strain>
    </source>
</reference>
<feature type="transmembrane region" description="Helical" evidence="1">
    <location>
        <begin position="12"/>
        <end position="33"/>
    </location>
</feature>
<organism evidence="2 3">
    <name type="scientific">Lysinibacillus sphaericus</name>
    <name type="common">Bacillus sphaericus</name>
    <dbReference type="NCBI Taxonomy" id="1421"/>
    <lineage>
        <taxon>Bacteria</taxon>
        <taxon>Bacillati</taxon>
        <taxon>Bacillota</taxon>
        <taxon>Bacilli</taxon>
        <taxon>Bacillales</taxon>
        <taxon>Bacillaceae</taxon>
        <taxon>Lysinibacillus</taxon>
    </lineage>
</organism>
<keyword evidence="1" id="KW-0812">Transmembrane</keyword>
<protein>
    <submittedName>
        <fullName evidence="2">Uncharacterized protein</fullName>
    </submittedName>
</protein>
<proteinExistence type="predicted"/>
<feature type="transmembrane region" description="Helical" evidence="1">
    <location>
        <begin position="223"/>
        <end position="250"/>
    </location>
</feature>
<dbReference type="Proteomes" id="UP000317944">
    <property type="component" value="Unassembled WGS sequence"/>
</dbReference>
<accession>A0A544U7L1</accession>
<evidence type="ECO:0000313" key="3">
    <source>
        <dbReference type="Proteomes" id="UP000317944"/>
    </source>
</evidence>
<gene>
    <name evidence="2" type="ORF">C7Y47_23460</name>
</gene>